<evidence type="ECO:0000313" key="2">
    <source>
        <dbReference type="EMBL" id="KWV50108.1"/>
    </source>
</evidence>
<dbReference type="InterPro" id="IPR010679">
    <property type="entry name" value="DUF1254"/>
</dbReference>
<dbReference type="RefSeq" id="WP_025661025.1">
    <property type="nucleotide sequence ID" value="NZ_LNCD01000086.1"/>
</dbReference>
<gene>
    <name evidence="2" type="ORF">AS026_09950</name>
</gene>
<dbReference type="InterPro" id="IPR014456">
    <property type="entry name" value="UCP010244_IM"/>
</dbReference>
<dbReference type="Proteomes" id="UP000068164">
    <property type="component" value="Unassembled WGS sequence"/>
</dbReference>
<accession>A0A109JJC1</accession>
<protein>
    <recommendedName>
        <fullName evidence="1">DUF1254 domain-containing protein</fullName>
    </recommendedName>
</protein>
<feature type="domain" description="DUF1254" evidence="1">
    <location>
        <begin position="70"/>
        <end position="168"/>
    </location>
</feature>
<comment type="caution">
    <text evidence="2">The sequence shown here is derived from an EMBL/GenBank/DDBJ whole genome shotgun (WGS) entry which is preliminary data.</text>
</comment>
<organism evidence="2 3">
    <name type="scientific">Rhizobium altiplani</name>
    <dbReference type="NCBI Taxonomy" id="1864509"/>
    <lineage>
        <taxon>Bacteria</taxon>
        <taxon>Pseudomonadati</taxon>
        <taxon>Pseudomonadota</taxon>
        <taxon>Alphaproteobacteria</taxon>
        <taxon>Hyphomicrobiales</taxon>
        <taxon>Rhizobiaceae</taxon>
        <taxon>Rhizobium/Agrobacterium group</taxon>
        <taxon>Rhizobium</taxon>
    </lineage>
</organism>
<name>A0A109JJC1_9HYPH</name>
<dbReference type="EMBL" id="LNCD01000086">
    <property type="protein sequence ID" value="KWV50108.1"/>
    <property type="molecule type" value="Genomic_DNA"/>
</dbReference>
<sequence>MLRILFAILAGLFGAALLHLVIILSLPHFTGKDAATRVASEGDLDKFYLLGSTDDAAGLSNDDPFVRTAVCSFDIEENPVRLTAKGNVPFWSVALYDEASNEVFSMNDRTSVGGALDILVGTPIQLTELRKALPPDLQKTILVESTRSEGYVVLRTLAPQASFDAAARNFLAEAGCDEYAGPSD</sequence>
<dbReference type="PIRSF" id="PIRSF010244">
    <property type="entry name" value="UCP010244_imp"/>
    <property type="match status" value="1"/>
</dbReference>
<keyword evidence="3" id="KW-1185">Reference proteome</keyword>
<evidence type="ECO:0000259" key="1">
    <source>
        <dbReference type="Pfam" id="PF06863"/>
    </source>
</evidence>
<dbReference type="Pfam" id="PF06863">
    <property type="entry name" value="DUF1254"/>
    <property type="match status" value="1"/>
</dbReference>
<evidence type="ECO:0000313" key="3">
    <source>
        <dbReference type="Proteomes" id="UP000068164"/>
    </source>
</evidence>
<dbReference type="OrthoDB" id="1346484at2"/>
<dbReference type="AlphaFoldDB" id="A0A109JJC1"/>
<proteinExistence type="predicted"/>
<reference evidence="2 3" key="1">
    <citation type="submission" date="2015-11" db="EMBL/GenBank/DDBJ databases">
        <title>Draft Genome Sequence of the Strain BR 10423 (Rhizobium sp.) isolated from nodules of Mimosa pudica.</title>
        <authorList>
            <person name="Barauna A.C."/>
            <person name="Zilli J.E."/>
            <person name="Simoes-Araujo J.L."/>
            <person name="Reis V.M."/>
            <person name="James E.K."/>
            <person name="Reis F.B.Jr."/>
            <person name="Rouws L.F."/>
            <person name="Passos S.R."/>
            <person name="Gois S.R."/>
        </authorList>
    </citation>
    <scope>NUCLEOTIDE SEQUENCE [LARGE SCALE GENOMIC DNA]</scope>
    <source>
        <strain evidence="2 3">BR10423</strain>
    </source>
</reference>